<comment type="caution">
    <text evidence="13">The sequence shown here is derived from an EMBL/GenBank/DDBJ whole genome shotgun (WGS) entry which is preliminary data.</text>
</comment>
<evidence type="ECO:0000256" key="2">
    <source>
        <dbReference type="ARBA" id="ARBA00010752"/>
    </source>
</evidence>
<evidence type="ECO:0000256" key="4">
    <source>
        <dbReference type="ARBA" id="ARBA00022679"/>
    </source>
</evidence>
<keyword evidence="5 9" id="KW-0548">Nucleotidyltransferase</keyword>
<evidence type="ECO:0000313" key="13">
    <source>
        <dbReference type="EMBL" id="RLE07630.1"/>
    </source>
</evidence>
<dbReference type="CDD" id="cd00140">
    <property type="entry name" value="beta_clamp"/>
    <property type="match status" value="1"/>
</dbReference>
<dbReference type="PANTHER" id="PTHR30478:SF0">
    <property type="entry name" value="BETA SLIDING CLAMP"/>
    <property type="match status" value="1"/>
</dbReference>
<dbReference type="SMART" id="SM00480">
    <property type="entry name" value="POL3Bc"/>
    <property type="match status" value="1"/>
</dbReference>
<dbReference type="GO" id="GO:0003677">
    <property type="term" value="F:DNA binding"/>
    <property type="evidence" value="ECO:0007669"/>
    <property type="project" value="UniProtKB-UniRule"/>
</dbReference>
<accession>A0A662D499</accession>
<evidence type="ECO:0000256" key="7">
    <source>
        <dbReference type="ARBA" id="ARBA00022932"/>
    </source>
</evidence>
<dbReference type="InterPro" id="IPR001001">
    <property type="entry name" value="DNA_polIII_beta"/>
</dbReference>
<dbReference type="PANTHER" id="PTHR30478">
    <property type="entry name" value="DNA POLYMERASE III SUBUNIT BETA"/>
    <property type="match status" value="1"/>
</dbReference>
<proteinExistence type="inferred from homology"/>
<comment type="similarity">
    <text evidence="2 9">Belongs to the beta sliding clamp family.</text>
</comment>
<dbReference type="GO" id="GO:0008408">
    <property type="term" value="F:3'-5' exonuclease activity"/>
    <property type="evidence" value="ECO:0007669"/>
    <property type="project" value="InterPro"/>
</dbReference>
<evidence type="ECO:0000256" key="6">
    <source>
        <dbReference type="ARBA" id="ARBA00022705"/>
    </source>
</evidence>
<keyword evidence="3 9" id="KW-0963">Cytoplasm</keyword>
<dbReference type="AlphaFoldDB" id="A0A662D499"/>
<comment type="subcellular location">
    <subcellularLocation>
        <location evidence="1 9">Cytoplasm</location>
    </subcellularLocation>
</comment>
<keyword evidence="6 9" id="KW-0235">DNA replication</keyword>
<dbReference type="GO" id="GO:0005737">
    <property type="term" value="C:cytoplasm"/>
    <property type="evidence" value="ECO:0007669"/>
    <property type="project" value="UniProtKB-SubCell"/>
</dbReference>
<organism evidence="13 14">
    <name type="scientific">Aerophobetes bacterium</name>
    <dbReference type="NCBI Taxonomy" id="2030807"/>
    <lineage>
        <taxon>Bacteria</taxon>
        <taxon>Candidatus Aerophobota</taxon>
    </lineage>
</organism>
<keyword evidence="8" id="KW-0238">DNA-binding</keyword>
<protein>
    <recommendedName>
        <fullName evidence="9">Beta sliding clamp</fullName>
    </recommendedName>
</protein>
<dbReference type="NCBIfam" id="TIGR00663">
    <property type="entry name" value="dnan"/>
    <property type="match status" value="1"/>
</dbReference>
<dbReference type="EMBL" id="QMPY01000079">
    <property type="protein sequence ID" value="RLE07630.1"/>
    <property type="molecule type" value="Genomic_DNA"/>
</dbReference>
<dbReference type="InterPro" id="IPR022637">
    <property type="entry name" value="DNA_polIII_beta_cen"/>
</dbReference>
<dbReference type="Pfam" id="PF00712">
    <property type="entry name" value="DNA_pol3_beta"/>
    <property type="match status" value="1"/>
</dbReference>
<dbReference type="Pfam" id="PF02767">
    <property type="entry name" value="DNA_pol3_beta_2"/>
    <property type="match status" value="1"/>
</dbReference>
<evidence type="ECO:0000256" key="5">
    <source>
        <dbReference type="ARBA" id="ARBA00022695"/>
    </source>
</evidence>
<evidence type="ECO:0000256" key="1">
    <source>
        <dbReference type="ARBA" id="ARBA00004496"/>
    </source>
</evidence>
<evidence type="ECO:0000259" key="11">
    <source>
        <dbReference type="Pfam" id="PF02767"/>
    </source>
</evidence>
<name>A0A662D499_UNCAE</name>
<feature type="domain" description="DNA polymerase III beta sliding clamp central" evidence="11">
    <location>
        <begin position="130"/>
        <end position="248"/>
    </location>
</feature>
<dbReference type="GO" id="GO:0006271">
    <property type="term" value="P:DNA strand elongation involved in DNA replication"/>
    <property type="evidence" value="ECO:0007669"/>
    <property type="project" value="TreeGrafter"/>
</dbReference>
<reference evidence="13 14" key="1">
    <citation type="submission" date="2018-06" db="EMBL/GenBank/DDBJ databases">
        <title>Extensive metabolic versatility and redundancy in microbially diverse, dynamic hydrothermal sediments.</title>
        <authorList>
            <person name="Dombrowski N."/>
            <person name="Teske A."/>
            <person name="Baker B.J."/>
        </authorList>
    </citation>
    <scope>NUCLEOTIDE SEQUENCE [LARGE SCALE GENOMIC DNA]</scope>
    <source>
        <strain evidence="13">B7_G13</strain>
    </source>
</reference>
<sequence>MMMKIRCKRGDFLEGVRVVQNALTSVTLPVLSHILMIAKEEGIKLVATNLETTIQSSFSGEVIEEGEICLPGNKIFEILRELPSQEVDLEIEDSRAIIKCGRSTFQLLALEASEFPEIPKLEEENIFLFPQDKLREMIQKTSFAASLDETRQGLNGIYLSIAEGEVRMVATDGRRLAFVRISKSLKIPEVKTIIPLRAIQQLMRILGQGEEVRTGIGKHQAFFNPRLKEGPLNQILLISQLIEAEFPDYENIIPKEYKVAIMVDRDTLFRAIKRVSLLSNEKSRLLKLKLKGNVLSITANTPEMGSSYEELTVKREGEGDIGIGFNATYLLDGLKNIAGEVRFELTDSLSPGVIKPVAGGDEDYVYVVMPIRIEEE</sequence>
<dbReference type="Pfam" id="PF02768">
    <property type="entry name" value="DNA_pol3_beta_3"/>
    <property type="match status" value="1"/>
</dbReference>
<keyword evidence="7 9" id="KW-0239">DNA-directed DNA polymerase</keyword>
<keyword evidence="4 9" id="KW-0808">Transferase</keyword>
<evidence type="ECO:0000256" key="3">
    <source>
        <dbReference type="ARBA" id="ARBA00022490"/>
    </source>
</evidence>
<feature type="domain" description="DNA polymerase III beta sliding clamp N-terminal" evidence="10">
    <location>
        <begin position="3"/>
        <end position="119"/>
    </location>
</feature>
<evidence type="ECO:0000313" key="14">
    <source>
        <dbReference type="Proteomes" id="UP000277457"/>
    </source>
</evidence>
<comment type="function">
    <text evidence="9">Confers DNA tethering and processivity to DNA polymerases and other proteins. Acts as a clamp, forming a ring around DNA (a reaction catalyzed by the clamp-loading complex) which diffuses in an ATP-independent manner freely and bidirectionally along dsDNA. Initially characterized for its ability to contact the catalytic subunit of DNA polymerase III (Pol III), a complex, multichain enzyme responsible for most of the replicative synthesis in bacteria; Pol III exhibits 3'-5' exonuclease proofreading activity. The beta chain is required for initiation of replication as well as for processivity of DNA replication.</text>
</comment>
<dbReference type="Gene3D" id="3.10.150.10">
    <property type="entry name" value="DNA Polymerase III, subunit A, domain 2"/>
    <property type="match status" value="1"/>
</dbReference>
<dbReference type="GO" id="GO:0009360">
    <property type="term" value="C:DNA polymerase III complex"/>
    <property type="evidence" value="ECO:0007669"/>
    <property type="project" value="InterPro"/>
</dbReference>
<dbReference type="PIRSF" id="PIRSF000804">
    <property type="entry name" value="DNA_pol_III_b"/>
    <property type="match status" value="1"/>
</dbReference>
<dbReference type="GO" id="GO:0003887">
    <property type="term" value="F:DNA-directed DNA polymerase activity"/>
    <property type="evidence" value="ECO:0007669"/>
    <property type="project" value="UniProtKB-UniRule"/>
</dbReference>
<dbReference type="Gene3D" id="3.70.10.10">
    <property type="match status" value="1"/>
</dbReference>
<dbReference type="InterPro" id="IPR046938">
    <property type="entry name" value="DNA_clamp_sf"/>
</dbReference>
<evidence type="ECO:0000256" key="8">
    <source>
        <dbReference type="ARBA" id="ARBA00023125"/>
    </source>
</evidence>
<dbReference type="InterPro" id="IPR022635">
    <property type="entry name" value="DNA_polIII_beta_C"/>
</dbReference>
<dbReference type="SUPFAM" id="SSF55979">
    <property type="entry name" value="DNA clamp"/>
    <property type="match status" value="3"/>
</dbReference>
<evidence type="ECO:0000259" key="12">
    <source>
        <dbReference type="Pfam" id="PF02768"/>
    </source>
</evidence>
<comment type="subunit">
    <text evidence="9">Forms a ring-shaped head-to-tail homodimer around DNA.</text>
</comment>
<feature type="domain" description="DNA polymerase III beta sliding clamp C-terminal" evidence="12">
    <location>
        <begin position="251"/>
        <end position="372"/>
    </location>
</feature>
<dbReference type="Proteomes" id="UP000277457">
    <property type="component" value="Unassembled WGS sequence"/>
</dbReference>
<evidence type="ECO:0000256" key="9">
    <source>
        <dbReference type="PIRNR" id="PIRNR000804"/>
    </source>
</evidence>
<gene>
    <name evidence="13" type="primary">dnaN</name>
    <name evidence="13" type="ORF">DRZ78_02670</name>
</gene>
<dbReference type="InterPro" id="IPR022634">
    <property type="entry name" value="DNA_polIII_beta_N"/>
</dbReference>
<evidence type="ECO:0000259" key="10">
    <source>
        <dbReference type="Pfam" id="PF00712"/>
    </source>
</evidence>